<name>A0A5A7TF63_CUCMM</name>
<dbReference type="EMBL" id="SSTE01016484">
    <property type="protein sequence ID" value="KAA0041548.1"/>
    <property type="molecule type" value="Genomic_DNA"/>
</dbReference>
<evidence type="ECO:0000313" key="3">
    <source>
        <dbReference type="EMBL" id="TYK19706.1"/>
    </source>
</evidence>
<comment type="caution">
    <text evidence="2">The sequence shown here is derived from an EMBL/GenBank/DDBJ whole genome shotgun (WGS) entry which is preliminary data.</text>
</comment>
<organism evidence="2 4">
    <name type="scientific">Cucumis melo var. makuwa</name>
    <name type="common">Oriental melon</name>
    <dbReference type="NCBI Taxonomy" id="1194695"/>
    <lineage>
        <taxon>Eukaryota</taxon>
        <taxon>Viridiplantae</taxon>
        <taxon>Streptophyta</taxon>
        <taxon>Embryophyta</taxon>
        <taxon>Tracheophyta</taxon>
        <taxon>Spermatophyta</taxon>
        <taxon>Magnoliopsida</taxon>
        <taxon>eudicotyledons</taxon>
        <taxon>Gunneridae</taxon>
        <taxon>Pentapetalae</taxon>
        <taxon>rosids</taxon>
        <taxon>fabids</taxon>
        <taxon>Cucurbitales</taxon>
        <taxon>Cucurbitaceae</taxon>
        <taxon>Benincaseae</taxon>
        <taxon>Cucumis</taxon>
    </lineage>
</organism>
<reference evidence="4 5" key="1">
    <citation type="submission" date="2019-08" db="EMBL/GenBank/DDBJ databases">
        <title>Draft genome sequences of two oriental melons (Cucumis melo L. var makuwa).</title>
        <authorList>
            <person name="Kwon S.-Y."/>
        </authorList>
    </citation>
    <scope>NUCLEOTIDE SEQUENCE [LARGE SCALE GENOMIC DNA]</scope>
    <source>
        <strain evidence="5">cv. Chang Bougi</strain>
        <strain evidence="4">cv. SW 3</strain>
        <tissue evidence="2">Leaf</tissue>
    </source>
</reference>
<sequence>MKQRFNDLLRENTQPNRKNTPKEGEHTTKEGDLRGFDKGEHRTKGKRVSHKHGFRGKPKHRNHCGGKLSVSHLSIDDLTSVLSRGTLSVWPVNEISAVSLSVKYVILHEIDFTNWFPSSYASSEADQSQE</sequence>
<evidence type="ECO:0000256" key="1">
    <source>
        <dbReference type="SAM" id="MobiDB-lite"/>
    </source>
</evidence>
<feature type="compositionally biased region" description="Basic residues" evidence="1">
    <location>
        <begin position="43"/>
        <end position="64"/>
    </location>
</feature>
<gene>
    <name evidence="3" type="ORF">E5676_scaffold242G001080</name>
    <name evidence="2" type="ORF">E6C27_scaffold93G00030</name>
</gene>
<feature type="compositionally biased region" description="Basic and acidic residues" evidence="1">
    <location>
        <begin position="1"/>
        <end position="10"/>
    </location>
</feature>
<feature type="region of interest" description="Disordered" evidence="1">
    <location>
        <begin position="1"/>
        <end position="66"/>
    </location>
</feature>
<evidence type="ECO:0000313" key="5">
    <source>
        <dbReference type="Proteomes" id="UP000321947"/>
    </source>
</evidence>
<dbReference type="AlphaFoldDB" id="A0A5A7TF63"/>
<protein>
    <submittedName>
        <fullName evidence="2">Envelope-like protein</fullName>
    </submittedName>
</protein>
<dbReference type="Proteomes" id="UP000321393">
    <property type="component" value="Unassembled WGS sequence"/>
</dbReference>
<dbReference type="Proteomes" id="UP000321947">
    <property type="component" value="Unassembled WGS sequence"/>
</dbReference>
<dbReference type="EMBL" id="SSTD01006815">
    <property type="protein sequence ID" value="TYK19706.1"/>
    <property type="molecule type" value="Genomic_DNA"/>
</dbReference>
<dbReference type="OrthoDB" id="1114110at2759"/>
<accession>A0A5A7TF63</accession>
<evidence type="ECO:0000313" key="4">
    <source>
        <dbReference type="Proteomes" id="UP000321393"/>
    </source>
</evidence>
<feature type="compositionally biased region" description="Basic and acidic residues" evidence="1">
    <location>
        <begin position="20"/>
        <end position="42"/>
    </location>
</feature>
<evidence type="ECO:0000313" key="2">
    <source>
        <dbReference type="EMBL" id="KAA0041548.1"/>
    </source>
</evidence>
<proteinExistence type="predicted"/>